<proteinExistence type="predicted"/>
<gene>
    <name evidence="2" type="ORF">A8926_4076</name>
</gene>
<keyword evidence="3" id="KW-1185">Reference proteome</keyword>
<evidence type="ECO:0000313" key="2">
    <source>
        <dbReference type="EMBL" id="PKW16260.1"/>
    </source>
</evidence>
<name>A0A2N3Y044_SACSN</name>
<dbReference type="AlphaFoldDB" id="A0A2N3Y044"/>
<dbReference type="RefSeq" id="WP_010311337.1">
    <property type="nucleotide sequence ID" value="NZ_CP061007.1"/>
</dbReference>
<dbReference type="EMBL" id="PJNB01000001">
    <property type="protein sequence ID" value="PKW16260.1"/>
    <property type="molecule type" value="Genomic_DNA"/>
</dbReference>
<protein>
    <submittedName>
        <fullName evidence="2">Uncharacterized protein</fullName>
    </submittedName>
</protein>
<accession>A0A2N3Y044</accession>
<reference evidence="2" key="1">
    <citation type="submission" date="2017-12" db="EMBL/GenBank/DDBJ databases">
        <title>Sequencing the genomes of 1000 Actinobacteria strains.</title>
        <authorList>
            <person name="Klenk H.-P."/>
        </authorList>
    </citation>
    <scope>NUCLEOTIDE SEQUENCE [LARGE SCALE GENOMIC DNA]</scope>
    <source>
        <strain evidence="2">DSM 44228</strain>
    </source>
</reference>
<comment type="caution">
    <text evidence="2">The sequence shown here is derived from an EMBL/GenBank/DDBJ whole genome shotgun (WGS) entry which is preliminary data.</text>
</comment>
<feature type="region of interest" description="Disordered" evidence="1">
    <location>
        <begin position="24"/>
        <end position="64"/>
    </location>
</feature>
<sequence>MFESVDLDDGVAPADGDALGEVVGVQGMPAPPSLLNKLGNGTDSGGRKVSTGPAFRRSASEPPEWLTEEAAAEWHRVTCRQPGWRS</sequence>
<dbReference type="STRING" id="994479.GCA_000194155_05457"/>
<evidence type="ECO:0000313" key="3">
    <source>
        <dbReference type="Proteomes" id="UP000233786"/>
    </source>
</evidence>
<dbReference type="Proteomes" id="UP000233786">
    <property type="component" value="Unassembled WGS sequence"/>
</dbReference>
<organism evidence="2 3">
    <name type="scientific">Saccharopolyspora spinosa</name>
    <dbReference type="NCBI Taxonomy" id="60894"/>
    <lineage>
        <taxon>Bacteria</taxon>
        <taxon>Bacillati</taxon>
        <taxon>Actinomycetota</taxon>
        <taxon>Actinomycetes</taxon>
        <taxon>Pseudonocardiales</taxon>
        <taxon>Pseudonocardiaceae</taxon>
        <taxon>Saccharopolyspora</taxon>
    </lineage>
</organism>
<evidence type="ECO:0000256" key="1">
    <source>
        <dbReference type="SAM" id="MobiDB-lite"/>
    </source>
</evidence>